<evidence type="ECO:0000313" key="7">
    <source>
        <dbReference type="EMBL" id="KAL1219455.1"/>
    </source>
</evidence>
<dbReference type="InterPro" id="IPR019191">
    <property type="entry name" value="Essential_protein_Yae1_N"/>
</dbReference>
<comment type="caution">
    <text evidence="7">The sequence shown here is derived from an EMBL/GenBank/DDBJ whole genome shotgun (WGS) entry which is preliminary data.</text>
</comment>
<evidence type="ECO:0000256" key="4">
    <source>
        <dbReference type="ARBA" id="ARBA00023242"/>
    </source>
</evidence>
<dbReference type="PANTHER" id="PTHR18829:SF0">
    <property type="entry name" value="PROTEIN YAE1 HOMOLOG"/>
    <property type="match status" value="1"/>
</dbReference>
<dbReference type="GO" id="GO:0005634">
    <property type="term" value="C:nucleus"/>
    <property type="evidence" value="ECO:0007669"/>
    <property type="project" value="UniProtKB-SubCell"/>
</dbReference>
<keyword evidence="4" id="KW-0539">Nucleus</keyword>
<feature type="region of interest" description="Disordered" evidence="5">
    <location>
        <begin position="162"/>
        <end position="187"/>
    </location>
</feature>
<feature type="region of interest" description="Disordered" evidence="5">
    <location>
        <begin position="28"/>
        <end position="55"/>
    </location>
</feature>
<dbReference type="EMBL" id="JBANAX010000182">
    <property type="protein sequence ID" value="KAL1219455.1"/>
    <property type="molecule type" value="Genomic_DNA"/>
</dbReference>
<comment type="subcellular location">
    <subcellularLocation>
        <location evidence="2">Cytoplasm</location>
    </subcellularLocation>
    <subcellularLocation>
        <location evidence="1">Nucleus</location>
    </subcellularLocation>
</comment>
<gene>
    <name evidence="7" type="ORF">V5N11_015495</name>
</gene>
<dbReference type="Proteomes" id="UP001558713">
    <property type="component" value="Unassembled WGS sequence"/>
</dbReference>
<evidence type="ECO:0000256" key="1">
    <source>
        <dbReference type="ARBA" id="ARBA00004123"/>
    </source>
</evidence>
<accession>A0ABD1BQJ9</accession>
<evidence type="ECO:0000256" key="3">
    <source>
        <dbReference type="ARBA" id="ARBA00022490"/>
    </source>
</evidence>
<organism evidence="7 8">
    <name type="scientific">Cardamine amara subsp. amara</name>
    <dbReference type="NCBI Taxonomy" id="228776"/>
    <lineage>
        <taxon>Eukaryota</taxon>
        <taxon>Viridiplantae</taxon>
        <taxon>Streptophyta</taxon>
        <taxon>Embryophyta</taxon>
        <taxon>Tracheophyta</taxon>
        <taxon>Spermatophyta</taxon>
        <taxon>Magnoliopsida</taxon>
        <taxon>eudicotyledons</taxon>
        <taxon>Gunneridae</taxon>
        <taxon>Pentapetalae</taxon>
        <taxon>rosids</taxon>
        <taxon>malvids</taxon>
        <taxon>Brassicales</taxon>
        <taxon>Brassicaceae</taxon>
        <taxon>Cardamineae</taxon>
        <taxon>Cardamine</taxon>
    </lineage>
</organism>
<keyword evidence="8" id="KW-1185">Reference proteome</keyword>
<protein>
    <recommendedName>
        <fullName evidence="6">Essential protein Yae1 N-terminal domain-containing protein</fullName>
    </recommendedName>
</protein>
<evidence type="ECO:0000313" key="8">
    <source>
        <dbReference type="Proteomes" id="UP001558713"/>
    </source>
</evidence>
<dbReference type="InterPro" id="IPR038881">
    <property type="entry name" value="Yae1-like"/>
</dbReference>
<reference evidence="7 8" key="1">
    <citation type="submission" date="2024-04" db="EMBL/GenBank/DDBJ databases">
        <title>Genome assembly C_amara_ONT_v2.</title>
        <authorList>
            <person name="Yant L."/>
            <person name="Moore C."/>
            <person name="Slenker M."/>
        </authorList>
    </citation>
    <scope>NUCLEOTIDE SEQUENCE [LARGE SCALE GENOMIC DNA]</scope>
    <source>
        <tissue evidence="7">Leaf</tissue>
    </source>
</reference>
<name>A0ABD1BQJ9_CARAN</name>
<dbReference type="GO" id="GO:0005737">
    <property type="term" value="C:cytoplasm"/>
    <property type="evidence" value="ECO:0007669"/>
    <property type="project" value="UniProtKB-SubCell"/>
</dbReference>
<dbReference type="PANTHER" id="PTHR18829">
    <property type="entry name" value="PROTEIN YAE1 HOMOLOG"/>
    <property type="match status" value="1"/>
</dbReference>
<evidence type="ECO:0000256" key="2">
    <source>
        <dbReference type="ARBA" id="ARBA00004496"/>
    </source>
</evidence>
<feature type="compositionally biased region" description="Acidic residues" evidence="5">
    <location>
        <begin position="32"/>
        <end position="41"/>
    </location>
</feature>
<evidence type="ECO:0000259" key="6">
    <source>
        <dbReference type="Pfam" id="PF09811"/>
    </source>
</evidence>
<proteinExistence type="predicted"/>
<sequence>MEPPEDGKVSFAKEIYGESLQLSKPTLTFIGNDDDGLENSDDPFYGNQNEESSDALELENENQVRSEKFHKAGYREGITAGKEAVAQEGYNFGYKESVLDGYKFGVVRGVSSALAFLRDELKEKLIDEQETREKFQKLHNSVHALSTEVALKVFYGSLATKQGEEKSGDEEHDSGSGSGSGSGVNATTDLGSYVTELTSLLDKSPKLEVKLDI</sequence>
<evidence type="ECO:0000256" key="5">
    <source>
        <dbReference type="SAM" id="MobiDB-lite"/>
    </source>
</evidence>
<dbReference type="AlphaFoldDB" id="A0ABD1BQJ9"/>
<keyword evidence="3" id="KW-0963">Cytoplasm</keyword>
<feature type="domain" description="Essential protein Yae1 N-terminal" evidence="6">
    <location>
        <begin position="73"/>
        <end position="110"/>
    </location>
</feature>
<dbReference type="Pfam" id="PF09811">
    <property type="entry name" value="Yae1_N"/>
    <property type="match status" value="1"/>
</dbReference>